<dbReference type="InterPro" id="IPR056179">
    <property type="entry name" value="DHQS_C"/>
</dbReference>
<comment type="cofactor">
    <cofactor evidence="2">
        <name>Co(2+)</name>
        <dbReference type="ChEBI" id="CHEBI:48828"/>
    </cofactor>
</comment>
<dbReference type="GO" id="GO:0003856">
    <property type="term" value="F:3-dehydroquinate synthase activity"/>
    <property type="evidence" value="ECO:0007669"/>
    <property type="project" value="TreeGrafter"/>
</dbReference>
<protein>
    <submittedName>
        <fullName evidence="7">Uncharacterized protein</fullName>
    </submittedName>
</protein>
<evidence type="ECO:0000313" key="7">
    <source>
        <dbReference type="EMBL" id="GAI32171.1"/>
    </source>
</evidence>
<dbReference type="Pfam" id="PF01761">
    <property type="entry name" value="DHQ_synthase"/>
    <property type="match status" value="1"/>
</dbReference>
<feature type="domain" description="3-dehydroquinate synthase N-terminal" evidence="5">
    <location>
        <begin position="1"/>
        <end position="91"/>
    </location>
</feature>
<evidence type="ECO:0000259" key="5">
    <source>
        <dbReference type="Pfam" id="PF01761"/>
    </source>
</evidence>
<dbReference type="PANTHER" id="PTHR43622:SF1">
    <property type="entry name" value="3-DEHYDROQUINATE SYNTHASE"/>
    <property type="match status" value="1"/>
</dbReference>
<gene>
    <name evidence="7" type="ORF">S06H3_25268</name>
</gene>
<sequence>LLDNNIKRNNKLIAVGGGIIQDITGFVSSILLRGVEWIFYPTTLLAQSDSCIGSKTSINVDDFKNQLGTFYPPQRIILDVNFLKTLTLTDMKSGLGEIIKVHLLDGEKSLEYINSHYEQAFSDPAVVKDLIFRSLMIKKNIIEKDEFDKDYRNIMNYGHTFGHAIESVSNYEVCHGQAVTMGMDIANYISLKMGMLLDEPHEIMREVLLKNYPDYSLRREQLTSFLTALTKDKKNVDENLSAILTEGWMQY</sequence>
<dbReference type="InterPro" id="IPR050071">
    <property type="entry name" value="Dehydroquinate_synthase"/>
</dbReference>
<dbReference type="EMBL" id="BARV01014540">
    <property type="protein sequence ID" value="GAI32171.1"/>
    <property type="molecule type" value="Genomic_DNA"/>
</dbReference>
<feature type="domain" description="3-dehydroquinate synthase C-terminal" evidence="6">
    <location>
        <begin position="94"/>
        <end position="235"/>
    </location>
</feature>
<accession>X1NPM9</accession>
<dbReference type="Pfam" id="PF24621">
    <property type="entry name" value="DHQS_C"/>
    <property type="match status" value="1"/>
</dbReference>
<organism evidence="7">
    <name type="scientific">marine sediment metagenome</name>
    <dbReference type="NCBI Taxonomy" id="412755"/>
    <lineage>
        <taxon>unclassified sequences</taxon>
        <taxon>metagenomes</taxon>
        <taxon>ecological metagenomes</taxon>
    </lineage>
</organism>
<dbReference type="Gene3D" id="1.20.1090.10">
    <property type="entry name" value="Dehydroquinate synthase-like - alpha domain"/>
    <property type="match status" value="1"/>
</dbReference>
<dbReference type="InterPro" id="IPR030960">
    <property type="entry name" value="DHQS/DOIS_N"/>
</dbReference>
<evidence type="ECO:0000256" key="2">
    <source>
        <dbReference type="ARBA" id="ARBA00001941"/>
    </source>
</evidence>
<evidence type="ECO:0000256" key="4">
    <source>
        <dbReference type="ARBA" id="ARBA00023027"/>
    </source>
</evidence>
<reference evidence="7" key="1">
    <citation type="journal article" date="2014" name="Front. Microbiol.">
        <title>High frequency of phylogenetically diverse reductive dehalogenase-homologous genes in deep subseafloor sedimentary metagenomes.</title>
        <authorList>
            <person name="Kawai M."/>
            <person name="Futagami T."/>
            <person name="Toyoda A."/>
            <person name="Takaki Y."/>
            <person name="Nishi S."/>
            <person name="Hori S."/>
            <person name="Arai W."/>
            <person name="Tsubouchi T."/>
            <person name="Morono Y."/>
            <person name="Uchiyama I."/>
            <person name="Ito T."/>
            <person name="Fujiyama A."/>
            <person name="Inagaki F."/>
            <person name="Takami H."/>
        </authorList>
    </citation>
    <scope>NUCLEOTIDE SEQUENCE</scope>
    <source>
        <strain evidence="7">Expedition CK06-06</strain>
    </source>
</reference>
<feature type="non-terminal residue" evidence="7">
    <location>
        <position position="1"/>
    </location>
</feature>
<evidence type="ECO:0000259" key="6">
    <source>
        <dbReference type="Pfam" id="PF24621"/>
    </source>
</evidence>
<comment type="caution">
    <text evidence="7">The sequence shown here is derived from an EMBL/GenBank/DDBJ whole genome shotgun (WGS) entry which is preliminary data.</text>
</comment>
<evidence type="ECO:0000256" key="1">
    <source>
        <dbReference type="ARBA" id="ARBA00001911"/>
    </source>
</evidence>
<proteinExistence type="predicted"/>
<dbReference type="Gene3D" id="3.40.50.1970">
    <property type="match status" value="1"/>
</dbReference>
<dbReference type="PANTHER" id="PTHR43622">
    <property type="entry name" value="3-DEHYDROQUINATE SYNTHASE"/>
    <property type="match status" value="1"/>
</dbReference>
<dbReference type="SUPFAM" id="SSF56796">
    <property type="entry name" value="Dehydroquinate synthase-like"/>
    <property type="match status" value="1"/>
</dbReference>
<dbReference type="CDD" id="cd08195">
    <property type="entry name" value="DHQS"/>
    <property type="match status" value="1"/>
</dbReference>
<comment type="cofactor">
    <cofactor evidence="1">
        <name>NAD(+)</name>
        <dbReference type="ChEBI" id="CHEBI:57540"/>
    </cofactor>
</comment>
<name>X1NPM9_9ZZZZ</name>
<keyword evidence="4" id="KW-0520">NAD</keyword>
<evidence type="ECO:0000256" key="3">
    <source>
        <dbReference type="ARBA" id="ARBA00022723"/>
    </source>
</evidence>
<dbReference type="AlphaFoldDB" id="X1NPM9"/>
<dbReference type="GO" id="GO:0046872">
    <property type="term" value="F:metal ion binding"/>
    <property type="evidence" value="ECO:0007669"/>
    <property type="project" value="UniProtKB-KW"/>
</dbReference>
<keyword evidence="3" id="KW-0479">Metal-binding</keyword>